<keyword evidence="3" id="KW-1185">Reference proteome</keyword>
<evidence type="ECO:0000256" key="1">
    <source>
        <dbReference type="SAM" id="SignalP"/>
    </source>
</evidence>
<sequence>MIRTPLALLAATAAVGALLLSAAPASAATLADPLQDRVDAVIAVHGGVQTGANEVSWDDGAVILTIAVGGIVAQAVGGCPSGSFCAYSGTSYTGSRLQFTACTSGNSVTALGTVRSLANSRTSGTVRAYDGAVLKATLAPNTGRTSVTAGTDTLSCS</sequence>
<keyword evidence="1" id="KW-0732">Signal</keyword>
<dbReference type="Proteomes" id="UP001139354">
    <property type="component" value="Unassembled WGS sequence"/>
</dbReference>
<protein>
    <submittedName>
        <fullName evidence="2">Peptidase inhibitor family I36 protein</fullName>
    </submittedName>
</protein>
<comment type="caution">
    <text evidence="2">The sequence shown here is derived from an EMBL/GenBank/DDBJ whole genome shotgun (WGS) entry which is preliminary data.</text>
</comment>
<gene>
    <name evidence="2" type="ORF">KEC57_12175</name>
</gene>
<proteinExistence type="predicted"/>
<feature type="signal peptide" evidence="1">
    <location>
        <begin position="1"/>
        <end position="27"/>
    </location>
</feature>
<dbReference type="AlphaFoldDB" id="A0A9X1S2Q1"/>
<name>A0A9X1S2Q1_9MICO</name>
<evidence type="ECO:0000313" key="3">
    <source>
        <dbReference type="Proteomes" id="UP001139354"/>
    </source>
</evidence>
<reference evidence="2" key="1">
    <citation type="submission" date="2021-04" db="EMBL/GenBank/DDBJ databases">
        <title>Microbacterium tenobrionis sp. nov. and Microbacterium allomyrinae sp. nov., isolated from larvae of Tenobrio molitor and Allomyrina dichotoma, respectively.</title>
        <authorList>
            <person name="Lee S.D."/>
        </authorList>
    </citation>
    <scope>NUCLEOTIDE SEQUENCE</scope>
    <source>
        <strain evidence="2">BWT-G7</strain>
    </source>
</reference>
<dbReference type="Pfam" id="PF03995">
    <property type="entry name" value="Inhibitor_I36"/>
    <property type="match status" value="1"/>
</dbReference>
<dbReference type="RefSeq" id="WP_229384883.1">
    <property type="nucleotide sequence ID" value="NZ_JAGTTN010000003.1"/>
</dbReference>
<feature type="chain" id="PRO_5040880512" evidence="1">
    <location>
        <begin position="28"/>
        <end position="157"/>
    </location>
</feature>
<dbReference type="EMBL" id="JAGTTN010000003">
    <property type="protein sequence ID" value="MCC2032936.1"/>
    <property type="molecule type" value="Genomic_DNA"/>
</dbReference>
<organism evidence="2 3">
    <name type="scientific">Microbacterium allomyrinae</name>
    <dbReference type="NCBI Taxonomy" id="2830666"/>
    <lineage>
        <taxon>Bacteria</taxon>
        <taxon>Bacillati</taxon>
        <taxon>Actinomycetota</taxon>
        <taxon>Actinomycetes</taxon>
        <taxon>Micrococcales</taxon>
        <taxon>Microbacteriaceae</taxon>
        <taxon>Microbacterium</taxon>
    </lineage>
</organism>
<accession>A0A9X1S2Q1</accession>
<evidence type="ECO:0000313" key="2">
    <source>
        <dbReference type="EMBL" id="MCC2032936.1"/>
    </source>
</evidence>